<evidence type="ECO:0000313" key="2">
    <source>
        <dbReference type="EMBL" id="GBP68660.1"/>
    </source>
</evidence>
<name>A0A4C1XZK5_EUMVA</name>
<dbReference type="OrthoDB" id="425681at2759"/>
<dbReference type="EMBL" id="BGZK01001019">
    <property type="protein sequence ID" value="GBP68660.1"/>
    <property type="molecule type" value="Genomic_DNA"/>
</dbReference>
<sequence length="219" mass="25627">MDSPPQFATHGMCIRKVGKGCLRKSYADHVDDISKKGQKLSIRNRRACMKRLMDGSEARQLCKDHTFWKSISLCLPFWEIDTCLLQHELHEWRPEYDCDGCIFPSCDEEEFSELFDFDCEVVRWINDNIPWPTDKMIGRWHLVGGRCRKREDGSTKSVLNTRVISSAVEKACDARTAVMRRTSFVTQRHRPRRTKDIRRQPARRLAPPARSTRRALRFA</sequence>
<accession>A0A4C1XZK5</accession>
<dbReference type="Proteomes" id="UP000299102">
    <property type="component" value="Unassembled WGS sequence"/>
</dbReference>
<proteinExistence type="predicted"/>
<feature type="region of interest" description="Disordered" evidence="1">
    <location>
        <begin position="188"/>
        <end position="219"/>
    </location>
</feature>
<organism evidence="2 3">
    <name type="scientific">Eumeta variegata</name>
    <name type="common">Bagworm moth</name>
    <name type="synonym">Eumeta japonica</name>
    <dbReference type="NCBI Taxonomy" id="151549"/>
    <lineage>
        <taxon>Eukaryota</taxon>
        <taxon>Metazoa</taxon>
        <taxon>Ecdysozoa</taxon>
        <taxon>Arthropoda</taxon>
        <taxon>Hexapoda</taxon>
        <taxon>Insecta</taxon>
        <taxon>Pterygota</taxon>
        <taxon>Neoptera</taxon>
        <taxon>Endopterygota</taxon>
        <taxon>Lepidoptera</taxon>
        <taxon>Glossata</taxon>
        <taxon>Ditrysia</taxon>
        <taxon>Tineoidea</taxon>
        <taxon>Psychidae</taxon>
        <taxon>Oiketicinae</taxon>
        <taxon>Eumeta</taxon>
    </lineage>
</organism>
<feature type="compositionally biased region" description="Basic residues" evidence="1">
    <location>
        <begin position="188"/>
        <end position="202"/>
    </location>
</feature>
<reference evidence="2 3" key="1">
    <citation type="journal article" date="2019" name="Commun. Biol.">
        <title>The bagworm genome reveals a unique fibroin gene that provides high tensile strength.</title>
        <authorList>
            <person name="Kono N."/>
            <person name="Nakamura H."/>
            <person name="Ohtoshi R."/>
            <person name="Tomita M."/>
            <person name="Numata K."/>
            <person name="Arakawa K."/>
        </authorList>
    </citation>
    <scope>NUCLEOTIDE SEQUENCE [LARGE SCALE GENOMIC DNA]</scope>
</reference>
<keyword evidence="3" id="KW-1185">Reference proteome</keyword>
<comment type="caution">
    <text evidence="2">The sequence shown here is derived from an EMBL/GenBank/DDBJ whole genome shotgun (WGS) entry which is preliminary data.</text>
</comment>
<gene>
    <name evidence="2" type="ORF">EVAR_47666_1</name>
</gene>
<protein>
    <submittedName>
        <fullName evidence="2">Uncharacterized protein</fullName>
    </submittedName>
</protein>
<evidence type="ECO:0000256" key="1">
    <source>
        <dbReference type="SAM" id="MobiDB-lite"/>
    </source>
</evidence>
<dbReference type="AlphaFoldDB" id="A0A4C1XZK5"/>
<evidence type="ECO:0000313" key="3">
    <source>
        <dbReference type="Proteomes" id="UP000299102"/>
    </source>
</evidence>